<dbReference type="Pfam" id="PF02915">
    <property type="entry name" value="Rubrerythrin"/>
    <property type="match status" value="1"/>
</dbReference>
<accession>A0A0C7P5L5</accession>
<evidence type="ECO:0000313" key="5">
    <source>
        <dbReference type="EMBL" id="CEP79124.1"/>
    </source>
</evidence>
<dbReference type="CDD" id="cd00729">
    <property type="entry name" value="rubredoxin_SM"/>
    <property type="match status" value="1"/>
</dbReference>
<keyword evidence="2" id="KW-0249">Electron transport</keyword>
<reference evidence="6" key="1">
    <citation type="submission" date="2014-11" db="EMBL/GenBank/DDBJ databases">
        <authorList>
            <person name="Wibberg D."/>
        </authorList>
    </citation>
    <scope>NUCLEOTIDE SEQUENCE [LARGE SCALE GENOMIC DNA]</scope>
    <source>
        <strain evidence="6">L3</strain>
    </source>
</reference>
<dbReference type="Pfam" id="PF21349">
    <property type="entry name" value="RUBY_RBDX"/>
    <property type="match status" value="1"/>
</dbReference>
<dbReference type="PANTHER" id="PTHR33746:SF4">
    <property type="entry name" value="RUBRERYTHRIN"/>
    <property type="match status" value="1"/>
</dbReference>
<gene>
    <name evidence="5" type="ORF">DTL3_1842</name>
</gene>
<keyword evidence="1" id="KW-0813">Transport</keyword>
<dbReference type="SUPFAM" id="SSF57802">
    <property type="entry name" value="Rubredoxin-like"/>
    <property type="match status" value="1"/>
</dbReference>
<dbReference type="KEGG" id="dtn:DTL3_1842"/>
<evidence type="ECO:0000256" key="1">
    <source>
        <dbReference type="ARBA" id="ARBA00022448"/>
    </source>
</evidence>
<evidence type="ECO:0000259" key="4">
    <source>
        <dbReference type="PROSITE" id="PS50905"/>
    </source>
</evidence>
<dbReference type="PROSITE" id="PS50903">
    <property type="entry name" value="RUBREDOXIN_LIKE"/>
    <property type="match status" value="1"/>
</dbReference>
<dbReference type="CDD" id="cd01041">
    <property type="entry name" value="Rubrerythrin"/>
    <property type="match status" value="1"/>
</dbReference>
<dbReference type="STRING" id="1006576.DTL3_1842"/>
<dbReference type="Proteomes" id="UP000032809">
    <property type="component" value="Chromosome I"/>
</dbReference>
<dbReference type="InterPro" id="IPR024934">
    <property type="entry name" value="Rubredoxin-like_dom"/>
</dbReference>
<dbReference type="PROSITE" id="PS50905">
    <property type="entry name" value="FERRITIN_LIKE"/>
    <property type="match status" value="1"/>
</dbReference>
<sequence length="169" mass="19555">MVKREMTRQFLEDAFCGESKAHMKYLIFADDAEEKGLKNLARMWRAIAYAEYVHARNHFKALGHLGSIQDNLQQSIEGENFEVQEMYPVYNNAAKFQNENEAVRTTHFALEAEKIHEEWYKQAKEATKEEKDIEKGKIYICDVCGYTVEGEAPDRCPICGAPKSKFSEF</sequence>
<name>A0A0C7P5L5_DEFTU</name>
<evidence type="ECO:0000313" key="6">
    <source>
        <dbReference type="Proteomes" id="UP000032809"/>
    </source>
</evidence>
<dbReference type="InterPro" id="IPR009078">
    <property type="entry name" value="Ferritin-like_SF"/>
</dbReference>
<evidence type="ECO:0000256" key="2">
    <source>
        <dbReference type="ARBA" id="ARBA00022982"/>
    </source>
</evidence>
<dbReference type="RefSeq" id="WP_171820613.1">
    <property type="nucleotide sequence ID" value="NZ_LN824141.1"/>
</dbReference>
<organism evidence="5 6">
    <name type="scientific">Defluviitoga tunisiensis</name>
    <dbReference type="NCBI Taxonomy" id="1006576"/>
    <lineage>
        <taxon>Bacteria</taxon>
        <taxon>Thermotogati</taxon>
        <taxon>Thermotogota</taxon>
        <taxon>Thermotogae</taxon>
        <taxon>Petrotogales</taxon>
        <taxon>Petrotogaceae</taxon>
        <taxon>Defluviitoga</taxon>
    </lineage>
</organism>
<dbReference type="InterPro" id="IPR003251">
    <property type="entry name" value="Rr_diiron-bd_dom"/>
</dbReference>
<evidence type="ECO:0000259" key="3">
    <source>
        <dbReference type="PROSITE" id="PS50903"/>
    </source>
</evidence>
<feature type="domain" description="Ferritin-like diiron" evidence="4">
    <location>
        <begin position="1"/>
        <end position="131"/>
    </location>
</feature>
<dbReference type="GO" id="GO:0005506">
    <property type="term" value="F:iron ion binding"/>
    <property type="evidence" value="ECO:0007669"/>
    <property type="project" value="InterPro"/>
</dbReference>
<dbReference type="PATRIC" id="fig|1006576.9.peg.1834"/>
<dbReference type="InterPro" id="IPR009040">
    <property type="entry name" value="Ferritin-like_diiron"/>
</dbReference>
<dbReference type="GO" id="GO:0016491">
    <property type="term" value="F:oxidoreductase activity"/>
    <property type="evidence" value="ECO:0007669"/>
    <property type="project" value="InterPro"/>
</dbReference>
<dbReference type="InterPro" id="IPR012347">
    <property type="entry name" value="Ferritin-like"/>
</dbReference>
<dbReference type="SUPFAM" id="SSF47240">
    <property type="entry name" value="Ferritin-like"/>
    <property type="match status" value="1"/>
</dbReference>
<dbReference type="Gene3D" id="2.20.28.10">
    <property type="match status" value="1"/>
</dbReference>
<dbReference type="Gene3D" id="1.20.1260.10">
    <property type="match status" value="1"/>
</dbReference>
<proteinExistence type="predicted"/>
<dbReference type="InterPro" id="IPR048574">
    <property type="entry name" value="RUBY_RBDX"/>
</dbReference>
<dbReference type="InterPro" id="IPR052753">
    <property type="entry name" value="Rbr2/Nigerythrin"/>
</dbReference>
<protein>
    <submittedName>
        <fullName evidence="5">Rubrerythrin</fullName>
    </submittedName>
</protein>
<dbReference type="EMBL" id="LN824141">
    <property type="protein sequence ID" value="CEP79124.1"/>
    <property type="molecule type" value="Genomic_DNA"/>
</dbReference>
<feature type="domain" description="Rubredoxin-like" evidence="3">
    <location>
        <begin position="136"/>
        <end position="169"/>
    </location>
</feature>
<dbReference type="AlphaFoldDB" id="A0A0C7P5L5"/>
<dbReference type="HOGENOM" id="CLU_095256_1_0_0"/>
<keyword evidence="6" id="KW-1185">Reference proteome</keyword>
<dbReference type="PANTHER" id="PTHR33746">
    <property type="entry name" value="RUBRERYTHRIN"/>
    <property type="match status" value="1"/>
</dbReference>